<dbReference type="InterPro" id="IPR027450">
    <property type="entry name" value="AlkB-like"/>
</dbReference>
<dbReference type="Proteomes" id="UP000434172">
    <property type="component" value="Unassembled WGS sequence"/>
</dbReference>
<feature type="binding site" evidence="1">
    <location>
        <position position="624"/>
    </location>
    <ligand>
        <name>2-oxoglutarate</name>
        <dbReference type="ChEBI" id="CHEBI:16810"/>
    </ligand>
</feature>
<dbReference type="InterPro" id="IPR032852">
    <property type="entry name" value="ALKBH2"/>
</dbReference>
<dbReference type="OrthoDB" id="2163491at2759"/>
<dbReference type="GO" id="GO:0051747">
    <property type="term" value="F:cytosine C-5 DNA demethylase activity"/>
    <property type="evidence" value="ECO:0007669"/>
    <property type="project" value="TreeGrafter"/>
</dbReference>
<feature type="binding site" evidence="1">
    <location>
        <position position="622"/>
    </location>
    <ligand>
        <name>2-oxoglutarate</name>
        <dbReference type="ChEBI" id="CHEBI:16810"/>
    </ligand>
</feature>
<dbReference type="InterPro" id="IPR005123">
    <property type="entry name" value="Oxoglu/Fe-dep_dioxygenase_dom"/>
</dbReference>
<dbReference type="Pfam" id="PF13532">
    <property type="entry name" value="2OG-FeII_Oxy_2"/>
    <property type="match status" value="1"/>
</dbReference>
<evidence type="ECO:0000313" key="5">
    <source>
        <dbReference type="Proteomes" id="UP000434172"/>
    </source>
</evidence>
<dbReference type="PANTHER" id="PTHR31573">
    <property type="entry name" value="ALPHA-KETOGLUTARATE-DEPENDENT DIOXYGENASE ALKB HOMOLOG 2"/>
    <property type="match status" value="1"/>
</dbReference>
<dbReference type="PANTHER" id="PTHR31573:SF4">
    <property type="entry name" value="FE2OG DIOXYGENASE DOMAIN-CONTAINING PROTEIN"/>
    <property type="match status" value="1"/>
</dbReference>
<dbReference type="PROSITE" id="PS51471">
    <property type="entry name" value="FE2OG_OXY"/>
    <property type="match status" value="1"/>
</dbReference>
<evidence type="ECO:0000259" key="3">
    <source>
        <dbReference type="PROSITE" id="PS51471"/>
    </source>
</evidence>
<feature type="domain" description="Fe2OG dioxygenase" evidence="3">
    <location>
        <begin position="527"/>
        <end position="627"/>
    </location>
</feature>
<sequence>MAALSSKIAPVWADNRQALCDSVGYYKAHESSMYTNSKIARGILINKHVSVRDMLSAEVVITTIGGGRKKNNDGVYVRTESGAATEGLVKAAIAAKEHLSEPFTHALAGDQYPLASFKPNHVYNVLDFFSITDIWSEVDTSTSDGVSIWKVRLEKIDRGTLSWWEPESQPTASTPGFPPMPRTCTSCNTDSNQIFSQAWTCLNGRCDAAFVFASNIRVQDLTFASPCAAHLAWCRHCHEGSKTIFADGWTCLNKTCEAYFEFPAGVVKESLTYSENFLQERTNNVLPAGFLLKPNLPGTAANGSMGTEKYMRVGMVCPKCGCCSRRKFWTGWAYEASDCDFVLDAKPAPYPLSHVHAEEDRTSKMVFSKPWTATPQILQKTYTANGYTAEQYLLPDPIKNSVVLGSVTVFRSTRAINAEVGGPDDMWLNLLHETATNDFGLQRKPAIHPNHPSEKLTRHFMQNWGAPYKFAVAVASKPFSDAPNSIIGALKRMQWAGRITVDKTNASFREANMNAVRCGTISEEFVDFNEVLSLGYMEQDRISFHDDGEDTLGPTVATLSLGSPAQMLFRSKKKYMGVKKDNLPCLKFPVRHGDMVVMHGTRIHQAYEHSVDPKGMRRFALTSRNIVLDTLDEEKRADAIQKSILPDLPADWDYPKPSQSRKRANDEAGVTAGNKKAKTKA</sequence>
<proteinExistence type="predicted"/>
<feature type="binding site" evidence="1">
    <location>
        <position position="536"/>
    </location>
    <ligand>
        <name>2-oxoglutarate</name>
        <dbReference type="ChEBI" id="CHEBI:16810"/>
    </ligand>
</feature>
<feature type="binding site" evidence="1">
    <location>
        <position position="609"/>
    </location>
    <ligand>
        <name>2-oxoglutarate</name>
        <dbReference type="ChEBI" id="CHEBI:16810"/>
    </ligand>
</feature>
<dbReference type="SUPFAM" id="SSF51197">
    <property type="entry name" value="Clavaminate synthase-like"/>
    <property type="match status" value="1"/>
</dbReference>
<feature type="binding site" evidence="1">
    <location>
        <position position="545"/>
    </location>
    <ligand>
        <name>2-oxoglutarate</name>
        <dbReference type="ChEBI" id="CHEBI:16810"/>
    </ligand>
</feature>
<gene>
    <name evidence="4" type="ORF">GQ607_013766</name>
</gene>
<reference evidence="4 5" key="1">
    <citation type="submission" date="2019-12" db="EMBL/GenBank/DDBJ databases">
        <title>A genome sequence resource for the geographically widespread anthracnose pathogen Colletotrichum asianum.</title>
        <authorList>
            <person name="Meng Y."/>
        </authorList>
    </citation>
    <scope>NUCLEOTIDE SEQUENCE [LARGE SCALE GENOMIC DNA]</scope>
    <source>
        <strain evidence="4 5">ICMP 18580</strain>
    </source>
</reference>
<evidence type="ECO:0000313" key="4">
    <source>
        <dbReference type="EMBL" id="KAF0318957.1"/>
    </source>
</evidence>
<dbReference type="EMBL" id="WOWK01000102">
    <property type="protein sequence ID" value="KAF0318957.1"/>
    <property type="molecule type" value="Genomic_DNA"/>
</dbReference>
<dbReference type="Gene3D" id="2.60.120.590">
    <property type="entry name" value="Alpha-ketoglutarate-dependent dioxygenase AlkB-like"/>
    <property type="match status" value="1"/>
</dbReference>
<dbReference type="GO" id="GO:0008198">
    <property type="term" value="F:ferrous iron binding"/>
    <property type="evidence" value="ECO:0007669"/>
    <property type="project" value="TreeGrafter"/>
</dbReference>
<keyword evidence="5" id="KW-1185">Reference proteome</keyword>
<dbReference type="GO" id="GO:0035516">
    <property type="term" value="F:broad specificity oxidative DNA demethylase activity"/>
    <property type="evidence" value="ECO:0007669"/>
    <property type="project" value="TreeGrafter"/>
</dbReference>
<dbReference type="AlphaFoldDB" id="A0A8H3W462"/>
<comment type="caution">
    <text evidence="4">The sequence shown here is derived from an EMBL/GenBank/DDBJ whole genome shotgun (WGS) entry which is preliminary data.</text>
</comment>
<accession>A0A8H3W462</accession>
<evidence type="ECO:0000256" key="1">
    <source>
        <dbReference type="PIRSR" id="PIRSR632852-1"/>
    </source>
</evidence>
<organism evidence="4 5">
    <name type="scientific">Colletotrichum asianum</name>
    <dbReference type="NCBI Taxonomy" id="702518"/>
    <lineage>
        <taxon>Eukaryota</taxon>
        <taxon>Fungi</taxon>
        <taxon>Dikarya</taxon>
        <taxon>Ascomycota</taxon>
        <taxon>Pezizomycotina</taxon>
        <taxon>Sordariomycetes</taxon>
        <taxon>Hypocreomycetidae</taxon>
        <taxon>Glomerellales</taxon>
        <taxon>Glomerellaceae</taxon>
        <taxon>Colletotrichum</taxon>
        <taxon>Colletotrichum gloeosporioides species complex</taxon>
    </lineage>
</organism>
<evidence type="ECO:0000256" key="2">
    <source>
        <dbReference type="SAM" id="MobiDB-lite"/>
    </source>
</evidence>
<protein>
    <recommendedName>
        <fullName evidence="3">Fe2OG dioxygenase domain-containing protein</fullName>
    </recommendedName>
</protein>
<dbReference type="GO" id="GO:0006307">
    <property type="term" value="P:DNA alkylation repair"/>
    <property type="evidence" value="ECO:0007669"/>
    <property type="project" value="TreeGrafter"/>
</dbReference>
<feature type="binding site" evidence="1">
    <location>
        <position position="618"/>
    </location>
    <ligand>
        <name>2-oxoglutarate</name>
        <dbReference type="ChEBI" id="CHEBI:16810"/>
    </ligand>
</feature>
<feature type="region of interest" description="Disordered" evidence="2">
    <location>
        <begin position="647"/>
        <end position="681"/>
    </location>
</feature>
<name>A0A8H3W462_9PEZI</name>
<dbReference type="InterPro" id="IPR037151">
    <property type="entry name" value="AlkB-like_sf"/>
</dbReference>